<evidence type="ECO:0000256" key="1">
    <source>
        <dbReference type="ARBA" id="ARBA00006738"/>
    </source>
</evidence>
<reference evidence="4" key="1">
    <citation type="journal article" date="2019" name="Int. J. Syst. Evol. Microbiol.">
        <title>The Global Catalogue of Microorganisms (GCM) 10K type strain sequencing project: providing services to taxonomists for standard genome sequencing and annotation.</title>
        <authorList>
            <consortium name="The Broad Institute Genomics Platform"/>
            <consortium name="The Broad Institute Genome Sequencing Center for Infectious Disease"/>
            <person name="Wu L."/>
            <person name="Ma J."/>
        </authorList>
    </citation>
    <scope>NUCLEOTIDE SEQUENCE [LARGE SCALE GENOMIC DNA]</scope>
    <source>
        <strain evidence="4">CCUG 59778</strain>
    </source>
</reference>
<dbReference type="EMBL" id="JBHSKF010000019">
    <property type="protein sequence ID" value="MFC5290906.1"/>
    <property type="molecule type" value="Genomic_DNA"/>
</dbReference>
<dbReference type="PANTHER" id="PTHR34039">
    <property type="entry name" value="UPF0102 PROTEIN YRAN"/>
    <property type="match status" value="1"/>
</dbReference>
<dbReference type="InterPro" id="IPR011856">
    <property type="entry name" value="tRNA_endonuc-like_dom_sf"/>
</dbReference>
<dbReference type="Gene3D" id="3.40.1350.10">
    <property type="match status" value="1"/>
</dbReference>
<dbReference type="HAMAP" id="MF_00048">
    <property type="entry name" value="UPF0102"/>
    <property type="match status" value="1"/>
</dbReference>
<evidence type="ECO:0000256" key="2">
    <source>
        <dbReference type="HAMAP-Rule" id="MF_00048"/>
    </source>
</evidence>
<dbReference type="Pfam" id="PF02021">
    <property type="entry name" value="UPF0102"/>
    <property type="match status" value="1"/>
</dbReference>
<dbReference type="NCBIfam" id="NF009150">
    <property type="entry name" value="PRK12497.1-3"/>
    <property type="match status" value="1"/>
</dbReference>
<dbReference type="RefSeq" id="WP_378250805.1">
    <property type="nucleotide sequence ID" value="NZ_JBHSKF010000019.1"/>
</dbReference>
<accession>A0ABW0EVZ2</accession>
<dbReference type="Proteomes" id="UP001596157">
    <property type="component" value="Unassembled WGS sequence"/>
</dbReference>
<keyword evidence="4" id="KW-1185">Reference proteome</keyword>
<gene>
    <name evidence="3" type="ORF">ACFPM7_27980</name>
</gene>
<evidence type="ECO:0000313" key="3">
    <source>
        <dbReference type="EMBL" id="MFC5290906.1"/>
    </source>
</evidence>
<proteinExistence type="inferred from homology"/>
<dbReference type="PANTHER" id="PTHR34039:SF1">
    <property type="entry name" value="UPF0102 PROTEIN YRAN"/>
    <property type="match status" value="1"/>
</dbReference>
<sequence>MSAHLALGTAGESVATGYLQRAGMRIIARNWRCPIGELDIVAADGRELVFCEVKTRRSTAYGLPAEAVTPGKAGRIRAMAVRWRHDHGIPPCPTRFDIVAVLWPRGAAPTVRHLVGAF</sequence>
<comment type="similarity">
    <text evidence="1 2">Belongs to the UPF0102 family.</text>
</comment>
<dbReference type="NCBIfam" id="NF009154">
    <property type="entry name" value="PRK12497.3-3"/>
    <property type="match status" value="1"/>
</dbReference>
<dbReference type="InterPro" id="IPR011335">
    <property type="entry name" value="Restrct_endonuc-II-like"/>
</dbReference>
<dbReference type="CDD" id="cd20736">
    <property type="entry name" value="PoNe_Nuclease"/>
    <property type="match status" value="1"/>
</dbReference>
<organism evidence="3 4">
    <name type="scientific">Actinokineospora guangxiensis</name>
    <dbReference type="NCBI Taxonomy" id="1490288"/>
    <lineage>
        <taxon>Bacteria</taxon>
        <taxon>Bacillati</taxon>
        <taxon>Actinomycetota</taxon>
        <taxon>Actinomycetes</taxon>
        <taxon>Pseudonocardiales</taxon>
        <taxon>Pseudonocardiaceae</taxon>
        <taxon>Actinokineospora</taxon>
    </lineage>
</organism>
<comment type="caution">
    <text evidence="3">The sequence shown here is derived from an EMBL/GenBank/DDBJ whole genome shotgun (WGS) entry which is preliminary data.</text>
</comment>
<protein>
    <recommendedName>
        <fullName evidence="2">UPF0102 protein ACFPM7_27980</fullName>
    </recommendedName>
</protein>
<name>A0ABW0EVZ2_9PSEU</name>
<evidence type="ECO:0000313" key="4">
    <source>
        <dbReference type="Proteomes" id="UP001596157"/>
    </source>
</evidence>
<dbReference type="InterPro" id="IPR003509">
    <property type="entry name" value="UPF0102_YraN-like"/>
</dbReference>
<dbReference type="SUPFAM" id="SSF52980">
    <property type="entry name" value="Restriction endonuclease-like"/>
    <property type="match status" value="1"/>
</dbReference>